<name>A0AAV5C5S2_ELECO</name>
<gene>
    <name evidence="7" type="primary">ga10080</name>
    <name evidence="7" type="ORF">PR202_ga10080</name>
</gene>
<evidence type="ECO:0000313" key="8">
    <source>
        <dbReference type="Proteomes" id="UP001054889"/>
    </source>
</evidence>
<evidence type="ECO:0000256" key="3">
    <source>
        <dbReference type="ARBA" id="ARBA00023180"/>
    </source>
</evidence>
<feature type="domain" description="Wall-associated receptor kinase galacturonan-binding" evidence="5">
    <location>
        <begin position="302"/>
        <end position="368"/>
    </location>
</feature>
<feature type="signal peptide" evidence="4">
    <location>
        <begin position="1"/>
        <end position="28"/>
    </location>
</feature>
<dbReference type="Proteomes" id="UP001054889">
    <property type="component" value="Unassembled WGS sequence"/>
</dbReference>
<protein>
    <submittedName>
        <fullName evidence="7">Uncharacterized protein</fullName>
    </submittedName>
</protein>
<dbReference type="InterPro" id="IPR032872">
    <property type="entry name" value="WAK_assoc_C"/>
</dbReference>
<dbReference type="PANTHER" id="PTHR33138:SF77">
    <property type="entry name" value="WALL-ASSOCIATED RECEPTOR KINASE GALACTURONAN-BINDING DOMAIN-CONTAINING PROTEIN"/>
    <property type="match status" value="1"/>
</dbReference>
<dbReference type="InterPro" id="IPR025287">
    <property type="entry name" value="WAK_GUB"/>
</dbReference>
<reference evidence="7" key="1">
    <citation type="journal article" date="2018" name="DNA Res.">
        <title>Multiple hybrid de novo genome assembly of finger millet, an orphan allotetraploid crop.</title>
        <authorList>
            <person name="Hatakeyama M."/>
            <person name="Aluri S."/>
            <person name="Balachadran M.T."/>
            <person name="Sivarajan S.R."/>
            <person name="Patrignani A."/>
            <person name="Gruter S."/>
            <person name="Poveda L."/>
            <person name="Shimizu-Inatsugi R."/>
            <person name="Baeten J."/>
            <person name="Francoijs K.J."/>
            <person name="Nataraja K.N."/>
            <person name="Reddy Y.A.N."/>
            <person name="Phadnis S."/>
            <person name="Ravikumar R.L."/>
            <person name="Schlapbach R."/>
            <person name="Sreeman S.M."/>
            <person name="Shimizu K.K."/>
        </authorList>
    </citation>
    <scope>NUCLEOTIDE SEQUENCE</scope>
</reference>
<keyword evidence="2 4" id="KW-0732">Signal</keyword>
<feature type="domain" description="Wall-associated receptor kinase C-terminal" evidence="6">
    <location>
        <begin position="180"/>
        <end position="267"/>
    </location>
</feature>
<dbReference type="AlphaFoldDB" id="A0AAV5C5S2"/>
<sequence>MALLLHHRPPLPLLLALLLAVSCHGASSDDDNYDRNLCLWQNSTCGNINITYPFYLHNETAALRGYDNSYCGYPGLRILCEDRKAVLQLDDDNYTVSEINYKNFTISLAVADQEAFDDEGCPRLDYRTTIPPHLWLSYPEATVDYLVFFLCNFTTGNPPITMSPIPCARYEGFGTSFVLPRDDVRDGDWQKTCQKIKVPVLKYVMSSYQQNHTAWSSGAYDNALRTGFQLVWEQERRKTSFCNQCEKSSGRCGYNQMGEFIGCLCFDETVENQYCSNSSASSTPSSRPIFLLMVRVLDLNFTCGNINIAYPFYLNYKTAALRGYDDNSYYGYPGLAILCEDNKAVLRLHDDNYTITDINYKNFTISLAVVDQEAFDDEGCPRLDYHATIPPHLWQSYPEATVGYLVFFLCNFTTGNPPITISHQQPQNMG</sequence>
<evidence type="ECO:0000256" key="1">
    <source>
        <dbReference type="ARBA" id="ARBA00004167"/>
    </source>
</evidence>
<keyword evidence="8" id="KW-1185">Reference proteome</keyword>
<keyword evidence="3" id="KW-0325">Glycoprotein</keyword>
<reference evidence="7" key="2">
    <citation type="submission" date="2021-12" db="EMBL/GenBank/DDBJ databases">
        <title>Resequencing data analysis of finger millet.</title>
        <authorList>
            <person name="Hatakeyama M."/>
            <person name="Aluri S."/>
            <person name="Balachadran M.T."/>
            <person name="Sivarajan S.R."/>
            <person name="Poveda L."/>
            <person name="Shimizu-Inatsugi R."/>
            <person name="Schlapbach R."/>
            <person name="Sreeman S.M."/>
            <person name="Shimizu K.K."/>
        </authorList>
    </citation>
    <scope>NUCLEOTIDE SEQUENCE</scope>
</reference>
<dbReference type="PANTHER" id="PTHR33138">
    <property type="entry name" value="OS01G0690200 PROTEIN"/>
    <property type="match status" value="1"/>
</dbReference>
<evidence type="ECO:0000256" key="2">
    <source>
        <dbReference type="ARBA" id="ARBA00022729"/>
    </source>
</evidence>
<evidence type="ECO:0000259" key="6">
    <source>
        <dbReference type="Pfam" id="PF14380"/>
    </source>
</evidence>
<feature type="chain" id="PRO_5043315943" evidence="4">
    <location>
        <begin position="29"/>
        <end position="430"/>
    </location>
</feature>
<accession>A0AAV5C5S2</accession>
<evidence type="ECO:0000256" key="4">
    <source>
        <dbReference type="SAM" id="SignalP"/>
    </source>
</evidence>
<proteinExistence type="predicted"/>
<evidence type="ECO:0000313" key="7">
    <source>
        <dbReference type="EMBL" id="GJM93518.1"/>
    </source>
</evidence>
<comment type="subcellular location">
    <subcellularLocation>
        <location evidence="1">Membrane</location>
        <topology evidence="1">Single-pass membrane protein</topology>
    </subcellularLocation>
</comment>
<dbReference type="EMBL" id="BQKI01000004">
    <property type="protein sequence ID" value="GJM93518.1"/>
    <property type="molecule type" value="Genomic_DNA"/>
</dbReference>
<organism evidence="7 8">
    <name type="scientific">Eleusine coracana subsp. coracana</name>
    <dbReference type="NCBI Taxonomy" id="191504"/>
    <lineage>
        <taxon>Eukaryota</taxon>
        <taxon>Viridiplantae</taxon>
        <taxon>Streptophyta</taxon>
        <taxon>Embryophyta</taxon>
        <taxon>Tracheophyta</taxon>
        <taxon>Spermatophyta</taxon>
        <taxon>Magnoliopsida</taxon>
        <taxon>Liliopsida</taxon>
        <taxon>Poales</taxon>
        <taxon>Poaceae</taxon>
        <taxon>PACMAD clade</taxon>
        <taxon>Chloridoideae</taxon>
        <taxon>Cynodonteae</taxon>
        <taxon>Eleusininae</taxon>
        <taxon>Eleusine</taxon>
    </lineage>
</organism>
<dbReference type="Pfam" id="PF14380">
    <property type="entry name" value="WAK_assoc"/>
    <property type="match status" value="1"/>
</dbReference>
<comment type="caution">
    <text evidence="7">The sequence shown here is derived from an EMBL/GenBank/DDBJ whole genome shotgun (WGS) entry which is preliminary data.</text>
</comment>
<evidence type="ECO:0000259" key="5">
    <source>
        <dbReference type="Pfam" id="PF13947"/>
    </source>
</evidence>
<dbReference type="Pfam" id="PF13947">
    <property type="entry name" value="GUB_WAK_bind"/>
    <property type="match status" value="2"/>
</dbReference>
<dbReference type="GO" id="GO:0030247">
    <property type="term" value="F:polysaccharide binding"/>
    <property type="evidence" value="ECO:0007669"/>
    <property type="project" value="InterPro"/>
</dbReference>
<feature type="domain" description="Wall-associated receptor kinase galacturonan-binding" evidence="5">
    <location>
        <begin position="43"/>
        <end position="109"/>
    </location>
</feature>
<dbReference type="GO" id="GO:0016020">
    <property type="term" value="C:membrane"/>
    <property type="evidence" value="ECO:0007669"/>
    <property type="project" value="UniProtKB-SubCell"/>
</dbReference>